<accession>A0ACD3ARQ2</accession>
<reference evidence="1 2" key="1">
    <citation type="journal article" date="2019" name="Nat. Ecol. Evol.">
        <title>Megaphylogeny resolves global patterns of mushroom evolution.</title>
        <authorList>
            <person name="Varga T."/>
            <person name="Krizsan K."/>
            <person name="Foldi C."/>
            <person name="Dima B."/>
            <person name="Sanchez-Garcia M."/>
            <person name="Sanchez-Ramirez S."/>
            <person name="Szollosi G.J."/>
            <person name="Szarkandi J.G."/>
            <person name="Papp V."/>
            <person name="Albert L."/>
            <person name="Andreopoulos W."/>
            <person name="Angelini C."/>
            <person name="Antonin V."/>
            <person name="Barry K.W."/>
            <person name="Bougher N.L."/>
            <person name="Buchanan P."/>
            <person name="Buyck B."/>
            <person name="Bense V."/>
            <person name="Catcheside P."/>
            <person name="Chovatia M."/>
            <person name="Cooper J."/>
            <person name="Damon W."/>
            <person name="Desjardin D."/>
            <person name="Finy P."/>
            <person name="Geml J."/>
            <person name="Haridas S."/>
            <person name="Hughes K."/>
            <person name="Justo A."/>
            <person name="Karasinski D."/>
            <person name="Kautmanova I."/>
            <person name="Kiss B."/>
            <person name="Kocsube S."/>
            <person name="Kotiranta H."/>
            <person name="LaButti K.M."/>
            <person name="Lechner B.E."/>
            <person name="Liimatainen K."/>
            <person name="Lipzen A."/>
            <person name="Lukacs Z."/>
            <person name="Mihaltcheva S."/>
            <person name="Morgado L.N."/>
            <person name="Niskanen T."/>
            <person name="Noordeloos M.E."/>
            <person name="Ohm R.A."/>
            <person name="Ortiz-Santana B."/>
            <person name="Ovrebo C."/>
            <person name="Racz N."/>
            <person name="Riley R."/>
            <person name="Savchenko A."/>
            <person name="Shiryaev A."/>
            <person name="Soop K."/>
            <person name="Spirin V."/>
            <person name="Szebenyi C."/>
            <person name="Tomsovsky M."/>
            <person name="Tulloss R.E."/>
            <person name="Uehling J."/>
            <person name="Grigoriev I.V."/>
            <person name="Vagvolgyi C."/>
            <person name="Papp T."/>
            <person name="Martin F.M."/>
            <person name="Miettinen O."/>
            <person name="Hibbett D.S."/>
            <person name="Nagy L.G."/>
        </authorList>
    </citation>
    <scope>NUCLEOTIDE SEQUENCE [LARGE SCALE GENOMIC DNA]</scope>
    <source>
        <strain evidence="1 2">NL-1719</strain>
    </source>
</reference>
<organism evidence="1 2">
    <name type="scientific">Pluteus cervinus</name>
    <dbReference type="NCBI Taxonomy" id="181527"/>
    <lineage>
        <taxon>Eukaryota</taxon>
        <taxon>Fungi</taxon>
        <taxon>Dikarya</taxon>
        <taxon>Basidiomycota</taxon>
        <taxon>Agaricomycotina</taxon>
        <taxon>Agaricomycetes</taxon>
        <taxon>Agaricomycetidae</taxon>
        <taxon>Agaricales</taxon>
        <taxon>Pluteineae</taxon>
        <taxon>Pluteaceae</taxon>
        <taxon>Pluteus</taxon>
    </lineage>
</organism>
<dbReference type="EMBL" id="ML208362">
    <property type="protein sequence ID" value="TFK67994.1"/>
    <property type="molecule type" value="Genomic_DNA"/>
</dbReference>
<name>A0ACD3ARQ2_9AGAR</name>
<proteinExistence type="predicted"/>
<sequence length="733" mass="80684">MTTGAKIKAPHGTWISPITVDQLVSDSVKPSDAIVDPITSTIYHIEGRPSEGGRSVLVQSKTGLSVIDSGTNPSTFDVRTSVHEYGGAAAIVYNDIAYFSNFGDGRVYRVRVPGSSDGLSEEPEPVTPLPPNSKPSNPTYRFANFDVHPLHPHLLVAIFEDHTIDLPSSVVSTLCVIDTKKKTITDLVKGVDFYATPTFSPGDGKYLAWQQWNHPDMPWQGGEIHAAEVVVDSGEGREVTLEVKDDRHVAGEKKRISAGYPLWINQTTLAFLNDVSGYLNPWVYDVTTNTSRPAFKHPVPLDFGALLWGLNSTPHALVGERWGTYTATKNGRNVLLVVDYFDDKREPVQVKVEGEGEGEVGKFVTMWYIRTVDREKGTFVLVAGQVDKELGVVIGKVDIDKLKEGNRGHEISGDGSAVKGTLETIYWSSRSKADSRDFKNPLDAYISYPIPKTLYVQPDNAPVHVVLYLPFNPKYEGTNTENEKPPCVVHVHGGPNGITTQTLDWSKQYWTSRGWAWLDVNYGGSSGYGRAYLERLDGNWGVVDVNDCIAAAKALGTSTEPLIDLKRTVIRGGSAGGYTTLCALSNSPSTSTTKANVDFEFATGNSFYGVTDVKLFLGITHKFELHYLLRLMGGTPEEVPDVYEDRSPLKRAEKGAFGKKPILVLQGEDDKVVPKEQADKLVAVIEDHQGQVEYEAYPGEGHGWRKAETITDSIKREIRFYSRVFGIQLIGDL</sequence>
<protein>
    <submittedName>
        <fullName evidence="1">Alpha/beta-hydrolase</fullName>
    </submittedName>
</protein>
<dbReference type="Proteomes" id="UP000308600">
    <property type="component" value="Unassembled WGS sequence"/>
</dbReference>
<evidence type="ECO:0000313" key="1">
    <source>
        <dbReference type="EMBL" id="TFK67994.1"/>
    </source>
</evidence>
<gene>
    <name evidence="1" type="ORF">BDN72DRAFT_770019</name>
</gene>
<evidence type="ECO:0000313" key="2">
    <source>
        <dbReference type="Proteomes" id="UP000308600"/>
    </source>
</evidence>
<keyword evidence="2" id="KW-1185">Reference proteome</keyword>